<dbReference type="CDD" id="cd19817">
    <property type="entry name" value="Bbox1_ANCHR-like"/>
    <property type="match status" value="1"/>
</dbReference>
<comment type="caution">
    <text evidence="2">The sequence shown here is derived from an EMBL/GenBank/DDBJ whole genome shotgun (WGS) entry which is preliminary data.</text>
</comment>
<sequence length="381" mass="40883">MSHDPRSNSDQDLLARLNALKKSTVSFEQTKYIHHPAIWHPQANCSHSFQTPGGAEKPFTAGPNPAHALGTDLLSRWKSLGGSPSTPQPEQCEAATEKPDDEKTVEELLADLGPSDTWDIEKSEEDQVADLLKSAKSILAEATNQDDEHLVAAEDDGTGDESTSKALPAVDVSVFKPEPEDDDGETSGNVELDKSKGTLDQEADELLARILDEVKHEPAEAREGNVSVSDDDEGPSGDVPVSTSKPDPDAPALDLPSTPSKLPDLEPRPERSAPDDDLASRFAGLALPSVPTGVKAPMKAATAKSSLGFTDEEIDTWCIICNDDATLQCIGCDGDLYCTNCWIEGHQGESAGAEERRHKAVQFVKGGRKKKEAKRRVMMGA</sequence>
<evidence type="ECO:0000313" key="3">
    <source>
        <dbReference type="Proteomes" id="UP000094526"/>
    </source>
</evidence>
<keyword evidence="3" id="KW-1185">Reference proteome</keyword>
<evidence type="ECO:0000256" key="1">
    <source>
        <dbReference type="SAM" id="MobiDB-lite"/>
    </source>
</evidence>
<dbReference type="VEuPathDB" id="FungiDB:G647_02768"/>
<name>A0A1C1CKV8_9EURO</name>
<gene>
    <name evidence="2" type="ORF">CLCR_04955</name>
</gene>
<dbReference type="STRING" id="86049.A0A1C1CKV8"/>
<feature type="compositionally biased region" description="Basic and acidic residues" evidence="1">
    <location>
        <begin position="263"/>
        <end position="274"/>
    </location>
</feature>
<dbReference type="Pfam" id="PF22586">
    <property type="entry name" value="ANCHR-like_BBOX"/>
    <property type="match status" value="1"/>
</dbReference>
<dbReference type="OrthoDB" id="5407799at2759"/>
<feature type="compositionally biased region" description="Basic and acidic residues" evidence="1">
    <location>
        <begin position="206"/>
        <end position="223"/>
    </location>
</feature>
<dbReference type="PANTHER" id="PTHR46603:SF1">
    <property type="entry name" value="ABSCISSION_NOCUT CHECKPOINT REGULATOR"/>
    <property type="match status" value="1"/>
</dbReference>
<protein>
    <submittedName>
        <fullName evidence="2">Uncharacterized protein</fullName>
    </submittedName>
</protein>
<feature type="region of interest" description="Disordered" evidence="1">
    <location>
        <begin position="141"/>
        <end position="276"/>
    </location>
</feature>
<dbReference type="AlphaFoldDB" id="A0A1C1CKV8"/>
<dbReference type="EMBL" id="LGRB01000011">
    <property type="protein sequence ID" value="OCT49158.1"/>
    <property type="molecule type" value="Genomic_DNA"/>
</dbReference>
<dbReference type="SUPFAM" id="SSF57845">
    <property type="entry name" value="B-box zinc-binding domain"/>
    <property type="match status" value="1"/>
</dbReference>
<dbReference type="VEuPathDB" id="FungiDB:CLCR_04955"/>
<evidence type="ECO:0000313" key="2">
    <source>
        <dbReference type="EMBL" id="OCT49158.1"/>
    </source>
</evidence>
<feature type="region of interest" description="Disordered" evidence="1">
    <location>
        <begin position="44"/>
        <end position="108"/>
    </location>
</feature>
<dbReference type="InterPro" id="IPR044553">
    <property type="entry name" value="Bbox1_ANCHR"/>
</dbReference>
<reference evidence="3" key="1">
    <citation type="submission" date="2015-07" db="EMBL/GenBank/DDBJ databases">
        <authorList>
            <person name="Teixeira M.M."/>
            <person name="Souza R.C."/>
            <person name="Almeida L.G."/>
            <person name="Vicente V.A."/>
            <person name="de Hoog S."/>
            <person name="Bocca A.L."/>
            <person name="de Almeida S.R."/>
            <person name="Vasconcelos A.T."/>
            <person name="Felipe M.S."/>
        </authorList>
    </citation>
    <scope>NUCLEOTIDE SEQUENCE [LARGE SCALE GENOMIC DNA]</scope>
    <source>
        <strain evidence="3">KSF</strain>
    </source>
</reference>
<proteinExistence type="predicted"/>
<feature type="compositionally biased region" description="Basic and acidic residues" evidence="1">
    <location>
        <begin position="95"/>
        <end position="106"/>
    </location>
</feature>
<dbReference type="eggNOG" id="KOG1818">
    <property type="taxonomic scope" value="Eukaryota"/>
</dbReference>
<dbReference type="Proteomes" id="UP000094526">
    <property type="component" value="Unassembled WGS sequence"/>
</dbReference>
<accession>A0A1C1CKV8</accession>
<organism evidence="2 3">
    <name type="scientific">Cladophialophora carrionii</name>
    <dbReference type="NCBI Taxonomy" id="86049"/>
    <lineage>
        <taxon>Eukaryota</taxon>
        <taxon>Fungi</taxon>
        <taxon>Dikarya</taxon>
        <taxon>Ascomycota</taxon>
        <taxon>Pezizomycotina</taxon>
        <taxon>Eurotiomycetes</taxon>
        <taxon>Chaetothyriomycetidae</taxon>
        <taxon>Chaetothyriales</taxon>
        <taxon>Herpotrichiellaceae</taxon>
        <taxon>Cladophialophora</taxon>
    </lineage>
</organism>
<dbReference type="PANTHER" id="PTHR46603">
    <property type="entry name" value="ABSCISSION/NOCUT CHECKPOINT REGULATOR"/>
    <property type="match status" value="1"/>
</dbReference>